<keyword evidence="6 7" id="KW-0269">Exonuclease</keyword>
<keyword evidence="7" id="KW-0233">DNA recombination</keyword>
<dbReference type="Pfam" id="PF00149">
    <property type="entry name" value="Metallophos"/>
    <property type="match status" value="1"/>
</dbReference>
<feature type="domain" description="Calcineurin-like phosphoesterase" evidence="8">
    <location>
        <begin position="1"/>
        <end position="99"/>
    </location>
</feature>
<dbReference type="SUPFAM" id="SSF56300">
    <property type="entry name" value="Metallo-dependent phosphatases"/>
    <property type="match status" value="1"/>
</dbReference>
<evidence type="ECO:0000259" key="8">
    <source>
        <dbReference type="Pfam" id="PF00149"/>
    </source>
</evidence>
<name>A0A1C5JMF6_9ACTN</name>
<dbReference type="PANTHER" id="PTHR30337">
    <property type="entry name" value="COMPONENT OF ATP-DEPENDENT DSDNA EXONUCLEASE"/>
    <property type="match status" value="1"/>
</dbReference>
<sequence>MKILHTSDWHVGKVLKGQSRVDEHKQVLANVIEIAVAERPDLVIVAGDLYDTAAPTPEATRLVTRALTALRRTGADVVAIGGNHDNGQALDALRPWAEAAGITLRGSVLANPAEHVVDGVTRDGERWQLAALPFLSQRYAVRAVEMYELTAAEATQTYADHLGRVLTRLTEGFTEPDRVHLVTAHLTVVGASTGGGERDAHTVLGYAVPATVFPTTAHYVALGHLHRSQRVIGPCPVRYSGSPIAVDFGEQENVPSVTLVEVTARTAAQVREVPVPAAVPLRTVRGTLAQLAEATPPEGWLRVFVREQPRAGLREEVQELLPRALEIRIDPDLVPAPGSGTRMAQRAGRSPRELFADYLDSRGHDDDGVRDLFDELFEEVER</sequence>
<dbReference type="GO" id="GO:0008408">
    <property type="term" value="F:3'-5' exonuclease activity"/>
    <property type="evidence" value="ECO:0007669"/>
    <property type="project" value="InterPro"/>
</dbReference>
<dbReference type="CDD" id="cd00840">
    <property type="entry name" value="MPP_Mre11_N"/>
    <property type="match status" value="1"/>
</dbReference>
<dbReference type="GO" id="GO:0006310">
    <property type="term" value="P:DNA recombination"/>
    <property type="evidence" value="ECO:0007669"/>
    <property type="project" value="UniProtKB-KW"/>
</dbReference>
<feature type="domain" description="Nuclease SbcCD subunit D C-terminal" evidence="9">
    <location>
        <begin position="279"/>
        <end position="361"/>
    </location>
</feature>
<keyword evidence="11" id="KW-1185">Reference proteome</keyword>
<dbReference type="PANTHER" id="PTHR30337:SF0">
    <property type="entry name" value="NUCLEASE SBCCD SUBUNIT D"/>
    <property type="match status" value="1"/>
</dbReference>
<keyword evidence="7" id="KW-0235">DNA replication</keyword>
<keyword evidence="5 7" id="KW-0378">Hydrolase</keyword>
<evidence type="ECO:0000256" key="2">
    <source>
        <dbReference type="ARBA" id="ARBA00011322"/>
    </source>
</evidence>
<dbReference type="NCBIfam" id="TIGR00619">
    <property type="entry name" value="sbcd"/>
    <property type="match status" value="1"/>
</dbReference>
<dbReference type="InterPro" id="IPR026843">
    <property type="entry name" value="SbcD_C"/>
</dbReference>
<evidence type="ECO:0000313" key="10">
    <source>
        <dbReference type="EMBL" id="SCG71752.1"/>
    </source>
</evidence>
<evidence type="ECO:0000313" key="11">
    <source>
        <dbReference type="Proteomes" id="UP000198215"/>
    </source>
</evidence>
<comment type="function">
    <text evidence="7">SbcCD cleaves DNA hairpin structures. These structures can inhibit DNA replication and are intermediates in certain DNA recombination reactions. The complex acts as a 3'-&gt;5' double strand exonuclease that can open hairpins. It also has a 5' single-strand endonuclease activity.</text>
</comment>
<proteinExistence type="inferred from homology"/>
<accession>A0A1C5JMF6</accession>
<evidence type="ECO:0000256" key="3">
    <source>
        <dbReference type="ARBA" id="ARBA00013365"/>
    </source>
</evidence>
<reference evidence="11" key="1">
    <citation type="submission" date="2016-06" db="EMBL/GenBank/DDBJ databases">
        <authorList>
            <person name="Varghese N."/>
            <person name="Submissions Spin"/>
        </authorList>
    </citation>
    <scope>NUCLEOTIDE SEQUENCE [LARGE SCALE GENOMIC DNA]</scope>
    <source>
        <strain evidence="11">DSM 45161</strain>
    </source>
</reference>
<dbReference type="AlphaFoldDB" id="A0A1C5JMF6"/>
<keyword evidence="7" id="KW-0255">Endonuclease</keyword>
<keyword evidence="4 7" id="KW-0540">Nuclease</keyword>
<organism evidence="10 11">
    <name type="scientific">Micromonospora coxensis</name>
    <dbReference type="NCBI Taxonomy" id="356852"/>
    <lineage>
        <taxon>Bacteria</taxon>
        <taxon>Bacillati</taxon>
        <taxon>Actinomycetota</taxon>
        <taxon>Actinomycetes</taxon>
        <taxon>Micromonosporales</taxon>
        <taxon>Micromonosporaceae</taxon>
        <taxon>Micromonospora</taxon>
    </lineage>
</organism>
<comment type="similarity">
    <text evidence="1 7">Belongs to the SbcD family.</text>
</comment>
<dbReference type="InterPro" id="IPR029052">
    <property type="entry name" value="Metallo-depent_PP-like"/>
</dbReference>
<dbReference type="EMBL" id="LT607753">
    <property type="protein sequence ID" value="SCG71752.1"/>
    <property type="molecule type" value="Genomic_DNA"/>
</dbReference>
<evidence type="ECO:0000256" key="4">
    <source>
        <dbReference type="ARBA" id="ARBA00022722"/>
    </source>
</evidence>
<dbReference type="OrthoDB" id="9773856at2"/>
<dbReference type="Gene3D" id="3.60.21.10">
    <property type="match status" value="1"/>
</dbReference>
<evidence type="ECO:0000256" key="5">
    <source>
        <dbReference type="ARBA" id="ARBA00022801"/>
    </source>
</evidence>
<dbReference type="InterPro" id="IPR041796">
    <property type="entry name" value="Mre11_N"/>
</dbReference>
<evidence type="ECO:0000259" key="9">
    <source>
        <dbReference type="Pfam" id="PF12320"/>
    </source>
</evidence>
<dbReference type="GO" id="GO:0006260">
    <property type="term" value="P:DNA replication"/>
    <property type="evidence" value="ECO:0007669"/>
    <property type="project" value="UniProtKB-KW"/>
</dbReference>
<dbReference type="GO" id="GO:0004519">
    <property type="term" value="F:endonuclease activity"/>
    <property type="evidence" value="ECO:0007669"/>
    <property type="project" value="UniProtKB-KW"/>
</dbReference>
<dbReference type="Proteomes" id="UP000198215">
    <property type="component" value="Chromosome I"/>
</dbReference>
<evidence type="ECO:0000256" key="6">
    <source>
        <dbReference type="ARBA" id="ARBA00022839"/>
    </source>
</evidence>
<protein>
    <recommendedName>
        <fullName evidence="3 7">Nuclease SbcCD subunit D</fullName>
    </recommendedName>
</protein>
<evidence type="ECO:0000256" key="1">
    <source>
        <dbReference type="ARBA" id="ARBA00010555"/>
    </source>
</evidence>
<dbReference type="RefSeq" id="WP_088978115.1">
    <property type="nucleotide sequence ID" value="NZ_LT607753.1"/>
</dbReference>
<gene>
    <name evidence="7" type="primary">sbcD</name>
    <name evidence="10" type="ORF">GA0070614_4884</name>
</gene>
<dbReference type="InterPro" id="IPR050535">
    <property type="entry name" value="DNA_Repair-Maintenance_Comp"/>
</dbReference>
<evidence type="ECO:0000256" key="7">
    <source>
        <dbReference type="RuleBase" id="RU363069"/>
    </source>
</evidence>
<dbReference type="InterPro" id="IPR004593">
    <property type="entry name" value="SbcD"/>
</dbReference>
<dbReference type="InterPro" id="IPR004843">
    <property type="entry name" value="Calcineurin-like_PHP"/>
</dbReference>
<dbReference type="Pfam" id="PF12320">
    <property type="entry name" value="SbcD_C"/>
    <property type="match status" value="1"/>
</dbReference>
<comment type="subunit">
    <text evidence="2 7">Heterodimer of SbcC and SbcD.</text>
</comment>